<accession>A0A835IBR5</accession>
<protein>
    <recommendedName>
        <fullName evidence="8">Xyloglucan endotransglucosylase/hydrolase</fullName>
        <ecNumber evidence="8">2.4.1.207</ecNumber>
    </recommendedName>
</protein>
<name>A0A835IBR5_9MAGN</name>
<dbReference type="PIRSF" id="PIRSF005604">
    <property type="entry name" value="XET"/>
    <property type="match status" value="1"/>
</dbReference>
<dbReference type="SUPFAM" id="SSF49899">
    <property type="entry name" value="Concanavalin A-like lectins/glucanases"/>
    <property type="match status" value="1"/>
</dbReference>
<dbReference type="GO" id="GO:0042546">
    <property type="term" value="P:cell wall biogenesis"/>
    <property type="evidence" value="ECO:0007669"/>
    <property type="project" value="InterPro"/>
</dbReference>
<dbReference type="InterPro" id="IPR016455">
    <property type="entry name" value="XTH"/>
</dbReference>
<dbReference type="Pfam" id="PF00722">
    <property type="entry name" value="Glyco_hydro_16"/>
    <property type="match status" value="1"/>
</dbReference>
<dbReference type="EMBL" id="JADFTS010000003">
    <property type="protein sequence ID" value="KAF9613437.1"/>
    <property type="molecule type" value="Genomic_DNA"/>
</dbReference>
<keyword evidence="1 8" id="KW-0808">Transferase</keyword>
<comment type="subcellular location">
    <subcellularLocation>
        <location evidence="8">Secreted</location>
        <location evidence="8">Cell wall</location>
    </subcellularLocation>
    <subcellularLocation>
        <location evidence="8">Secreted</location>
        <location evidence="8">Extracellular space</location>
        <location evidence="8">Apoplast</location>
    </subcellularLocation>
</comment>
<evidence type="ECO:0000256" key="1">
    <source>
        <dbReference type="ARBA" id="ARBA00022679"/>
    </source>
</evidence>
<dbReference type="InterPro" id="IPR044791">
    <property type="entry name" value="Beta-glucanase/XTH"/>
</dbReference>
<feature type="active site" description="Nucleophile" evidence="6">
    <location>
        <position position="155"/>
    </location>
</feature>
<keyword evidence="5 8" id="KW-0326">Glycosidase</keyword>
<keyword evidence="2 8" id="KW-0378">Hydrolase</keyword>
<dbReference type="GO" id="GO:0071555">
    <property type="term" value="P:cell wall organization"/>
    <property type="evidence" value="ECO:0007669"/>
    <property type="project" value="UniProtKB-KW"/>
</dbReference>
<dbReference type="PROSITE" id="PS51762">
    <property type="entry name" value="GH16_2"/>
    <property type="match status" value="1"/>
</dbReference>
<evidence type="ECO:0000256" key="5">
    <source>
        <dbReference type="ARBA" id="ARBA00023295"/>
    </source>
</evidence>
<sequence length="345" mass="39456">MTAWRNRICKSPTWAGVHQTVDAPKRQQIAFLVKLSSYTGKKESWRIVHHWMKMGTLQVLMVLAIIVCTIAFDGCLVDANISKSMYITWGAQHASISTNGEDLQLTLDQTSGSAVQSKKAFLFGSFEMLIKLVPGNSAGTVTAYYVSSGGDKHDEIDFEFLGNTSGQPYIIHTNIYTMGNGSKEQQFYPWFDPSADYHNYTIHWNPSEIVWFVDGIPIRVFRNYENMGIPYPNKQGMRAYSSLWNADNWATRGGLVKIDWNSAPFKTRLSRFRARACKFNGPVSIYQCAVNTPANWWNSPFYSKLSYGKMGQMKWVRDNYMIYDYCKDTKRFHGQMPAECSKLQF</sequence>
<evidence type="ECO:0000256" key="3">
    <source>
        <dbReference type="ARBA" id="ARBA00023157"/>
    </source>
</evidence>
<keyword evidence="8" id="KW-0964">Secreted</keyword>
<feature type="domain" description="GH16" evidence="10">
    <location>
        <begin position="12"/>
        <end position="269"/>
    </location>
</feature>
<feature type="active site" description="Proton donor" evidence="6">
    <location>
        <position position="159"/>
    </location>
</feature>
<dbReference type="OrthoDB" id="4781at2759"/>
<evidence type="ECO:0000259" key="10">
    <source>
        <dbReference type="PROSITE" id="PS51762"/>
    </source>
</evidence>
<dbReference type="PANTHER" id="PTHR31062">
    <property type="entry name" value="XYLOGLUCAN ENDOTRANSGLUCOSYLASE/HYDROLASE PROTEIN 8-RELATED"/>
    <property type="match status" value="1"/>
</dbReference>
<dbReference type="CDD" id="cd02176">
    <property type="entry name" value="GH16_XET"/>
    <property type="match status" value="1"/>
</dbReference>
<keyword evidence="8" id="KW-0961">Cell wall biogenesis/degradation</keyword>
<evidence type="ECO:0000256" key="7">
    <source>
        <dbReference type="PIRSR" id="PIRSR005604-2"/>
    </source>
</evidence>
<reference evidence="11 12" key="1">
    <citation type="submission" date="2020-10" db="EMBL/GenBank/DDBJ databases">
        <title>The Coptis chinensis genome and diversification of protoberbering-type alkaloids.</title>
        <authorList>
            <person name="Wang B."/>
            <person name="Shu S."/>
            <person name="Song C."/>
            <person name="Liu Y."/>
        </authorList>
    </citation>
    <scope>NUCLEOTIDE SEQUENCE [LARGE SCALE GENOMIC DNA]</scope>
    <source>
        <strain evidence="11">HL-2020</strain>
        <tissue evidence="11">Leaf</tissue>
    </source>
</reference>
<dbReference type="InterPro" id="IPR000757">
    <property type="entry name" value="Beta-glucanase-like"/>
</dbReference>
<keyword evidence="9" id="KW-0472">Membrane</keyword>
<dbReference type="InterPro" id="IPR010713">
    <property type="entry name" value="XET_C"/>
</dbReference>
<dbReference type="InterPro" id="IPR013320">
    <property type="entry name" value="ConA-like_dom_sf"/>
</dbReference>
<dbReference type="GO" id="GO:0004553">
    <property type="term" value="F:hydrolase activity, hydrolyzing O-glycosyl compounds"/>
    <property type="evidence" value="ECO:0007669"/>
    <property type="project" value="InterPro"/>
</dbReference>
<dbReference type="Gene3D" id="2.60.120.200">
    <property type="match status" value="1"/>
</dbReference>
<dbReference type="AlphaFoldDB" id="A0A835IBR5"/>
<proteinExistence type="inferred from homology"/>
<comment type="function">
    <text evidence="8">Catalyzes xyloglucan endohydrolysis (XEH) and/or endotransglycosylation (XET). Cleaves and religates xyloglucan polymers, an essential constituent of the primary cell wall, and thereby participates in cell wall construction of growing tissues.</text>
</comment>
<keyword evidence="8" id="KW-0134">Cell wall</keyword>
<dbReference type="InterPro" id="IPR008263">
    <property type="entry name" value="GH16_AS"/>
</dbReference>
<dbReference type="GO" id="GO:0010411">
    <property type="term" value="P:xyloglucan metabolic process"/>
    <property type="evidence" value="ECO:0007669"/>
    <property type="project" value="InterPro"/>
</dbReference>
<keyword evidence="9" id="KW-0812">Transmembrane</keyword>
<comment type="PTM">
    <text evidence="8">Contains at least one intrachain disulfide bond essential for its enzymatic activity.</text>
</comment>
<gene>
    <name evidence="11" type="ORF">IFM89_008267</name>
</gene>
<keyword evidence="12" id="KW-1185">Reference proteome</keyword>
<evidence type="ECO:0000256" key="9">
    <source>
        <dbReference type="SAM" id="Phobius"/>
    </source>
</evidence>
<evidence type="ECO:0000256" key="2">
    <source>
        <dbReference type="ARBA" id="ARBA00022801"/>
    </source>
</evidence>
<dbReference type="EC" id="2.4.1.207" evidence="8"/>
<evidence type="ECO:0000313" key="12">
    <source>
        <dbReference type="Proteomes" id="UP000631114"/>
    </source>
</evidence>
<comment type="similarity">
    <text evidence="8">Belongs to the glycosyl hydrolase 16 family.</text>
</comment>
<dbReference type="GO" id="GO:0048046">
    <property type="term" value="C:apoplast"/>
    <property type="evidence" value="ECO:0007669"/>
    <property type="project" value="UniProtKB-SubCell"/>
</dbReference>
<dbReference type="PROSITE" id="PS01034">
    <property type="entry name" value="GH16_1"/>
    <property type="match status" value="1"/>
</dbReference>
<evidence type="ECO:0000256" key="4">
    <source>
        <dbReference type="ARBA" id="ARBA00023180"/>
    </source>
</evidence>
<organism evidence="11 12">
    <name type="scientific">Coptis chinensis</name>
    <dbReference type="NCBI Taxonomy" id="261450"/>
    <lineage>
        <taxon>Eukaryota</taxon>
        <taxon>Viridiplantae</taxon>
        <taxon>Streptophyta</taxon>
        <taxon>Embryophyta</taxon>
        <taxon>Tracheophyta</taxon>
        <taxon>Spermatophyta</taxon>
        <taxon>Magnoliopsida</taxon>
        <taxon>Ranunculales</taxon>
        <taxon>Ranunculaceae</taxon>
        <taxon>Coptidoideae</taxon>
        <taxon>Coptis</taxon>
    </lineage>
</organism>
<dbReference type="GO" id="GO:0016762">
    <property type="term" value="F:xyloglucan:xyloglucosyl transferase activity"/>
    <property type="evidence" value="ECO:0007669"/>
    <property type="project" value="UniProtKB-EC"/>
</dbReference>
<keyword evidence="9" id="KW-1133">Transmembrane helix</keyword>
<dbReference type="FunFam" id="2.60.120.200:FF:000025">
    <property type="entry name" value="Xyloglucan endotransglucosylase/hydrolase"/>
    <property type="match status" value="1"/>
</dbReference>
<dbReference type="Proteomes" id="UP000631114">
    <property type="component" value="Unassembled WGS sequence"/>
</dbReference>
<keyword evidence="8" id="KW-0052">Apoplast</keyword>
<keyword evidence="4" id="KW-0325">Glycoprotein</keyword>
<feature type="glycosylation site" description="N-linked (GlcNAc...) asparagine" evidence="7">
    <location>
        <position position="163"/>
    </location>
</feature>
<evidence type="ECO:0000313" key="11">
    <source>
        <dbReference type="EMBL" id="KAF9613437.1"/>
    </source>
</evidence>
<feature type="transmembrane region" description="Helical" evidence="9">
    <location>
        <begin position="51"/>
        <end position="72"/>
    </location>
</feature>
<comment type="caution">
    <text evidence="11">The sequence shown here is derived from an EMBL/GenBank/DDBJ whole genome shotgun (WGS) entry which is preliminary data.</text>
</comment>
<evidence type="ECO:0000256" key="8">
    <source>
        <dbReference type="RuleBase" id="RU361120"/>
    </source>
</evidence>
<evidence type="ECO:0000256" key="6">
    <source>
        <dbReference type="PIRSR" id="PIRSR005604-1"/>
    </source>
</evidence>
<dbReference type="Pfam" id="PF06955">
    <property type="entry name" value="XET_C"/>
    <property type="match status" value="1"/>
</dbReference>
<keyword evidence="3" id="KW-1015">Disulfide bond</keyword>